<dbReference type="eggNOG" id="KOG4177">
    <property type="taxonomic scope" value="Eukaryota"/>
</dbReference>
<organism evidence="4">
    <name type="scientific">Arthroderma gypseum (strain ATCC MYA-4604 / CBS 118893)</name>
    <name type="common">Microsporum gypseum</name>
    <dbReference type="NCBI Taxonomy" id="535722"/>
    <lineage>
        <taxon>Eukaryota</taxon>
        <taxon>Fungi</taxon>
        <taxon>Dikarya</taxon>
        <taxon>Ascomycota</taxon>
        <taxon>Pezizomycotina</taxon>
        <taxon>Eurotiomycetes</taxon>
        <taxon>Eurotiomycetidae</taxon>
        <taxon>Onygenales</taxon>
        <taxon>Arthrodermataceae</taxon>
        <taxon>Nannizzia</taxon>
    </lineage>
</organism>
<dbReference type="PANTHER" id="PTHR44329">
    <property type="entry name" value="SERINE/THREONINE-PROTEIN KINASE TNNI3K-RELATED"/>
    <property type="match status" value="1"/>
</dbReference>
<dbReference type="OMA" id="TRHEYET"/>
<dbReference type="SUPFAM" id="SSF144232">
    <property type="entry name" value="HIT/MYND zinc finger-like"/>
    <property type="match status" value="1"/>
</dbReference>
<dbReference type="SMART" id="SM00248">
    <property type="entry name" value="ANK"/>
    <property type="match status" value="7"/>
</dbReference>
<dbReference type="Gene3D" id="1.25.40.20">
    <property type="entry name" value="Ankyrin repeat-containing domain"/>
    <property type="match status" value="2"/>
</dbReference>
<dbReference type="Pfam" id="PF12796">
    <property type="entry name" value="Ank_2"/>
    <property type="match status" value="1"/>
</dbReference>
<dbReference type="InterPro" id="IPR011990">
    <property type="entry name" value="TPR-like_helical_dom_sf"/>
</dbReference>
<dbReference type="HOGENOM" id="CLU_262134_0_0_1"/>
<dbReference type="InterPro" id="IPR036770">
    <property type="entry name" value="Ankyrin_rpt-contain_sf"/>
</dbReference>
<dbReference type="Gene3D" id="1.25.40.10">
    <property type="entry name" value="Tetratricopeptide repeat domain"/>
    <property type="match status" value="1"/>
</dbReference>
<evidence type="ECO:0000256" key="1">
    <source>
        <dbReference type="ARBA" id="ARBA00005843"/>
    </source>
</evidence>
<keyword evidence="3" id="KW-0723">Serine/threonine-protein kinase</keyword>
<dbReference type="SMART" id="SM00671">
    <property type="entry name" value="SEL1"/>
    <property type="match status" value="1"/>
</dbReference>
<accession>E4V785</accession>
<protein>
    <submittedName>
        <fullName evidence="3">Serine/threonine protein kinase</fullName>
    </submittedName>
</protein>
<proteinExistence type="inferred from homology"/>
<evidence type="ECO:0000313" key="4">
    <source>
        <dbReference type="Proteomes" id="UP000002669"/>
    </source>
</evidence>
<dbReference type="GeneID" id="10024256"/>
<dbReference type="STRING" id="535722.E4V785"/>
<dbReference type="InterPro" id="IPR006597">
    <property type="entry name" value="Sel1-like"/>
</dbReference>
<dbReference type="Gene3D" id="3.30.200.20">
    <property type="entry name" value="Phosphorylase Kinase, domain 1"/>
    <property type="match status" value="1"/>
</dbReference>
<keyword evidence="3" id="KW-0418">Kinase</keyword>
<dbReference type="SMART" id="SM00220">
    <property type="entry name" value="S_TKc"/>
    <property type="match status" value="1"/>
</dbReference>
<name>E4V785_ARTGP</name>
<dbReference type="GO" id="GO:0004674">
    <property type="term" value="F:protein serine/threonine kinase activity"/>
    <property type="evidence" value="ECO:0007669"/>
    <property type="project" value="UniProtKB-KW"/>
</dbReference>
<evidence type="ECO:0000259" key="2">
    <source>
        <dbReference type="PROSITE" id="PS50011"/>
    </source>
</evidence>
<dbReference type="SUPFAM" id="SSF56112">
    <property type="entry name" value="Protein kinase-like (PK-like)"/>
    <property type="match status" value="1"/>
</dbReference>
<evidence type="ECO:0000313" key="3">
    <source>
        <dbReference type="EMBL" id="EFQ96951.1"/>
    </source>
</evidence>
<dbReference type="RefSeq" id="XP_003169029.1">
    <property type="nucleotide sequence ID" value="XM_003168981.1"/>
</dbReference>
<dbReference type="InterPro" id="IPR051681">
    <property type="entry name" value="Ser/Thr_Kinases-Pseudokinases"/>
</dbReference>
<reference evidence="4" key="1">
    <citation type="journal article" date="2012" name="MBio">
        <title>Comparative genome analysis of Trichophyton rubrum and related dermatophytes reveals candidate genes involved in infection.</title>
        <authorList>
            <person name="Martinez D.A."/>
            <person name="Oliver B.G."/>
            <person name="Graeser Y."/>
            <person name="Goldberg J.M."/>
            <person name="Li W."/>
            <person name="Martinez-Rossi N.M."/>
            <person name="Monod M."/>
            <person name="Shelest E."/>
            <person name="Barton R.C."/>
            <person name="Birch E."/>
            <person name="Brakhage A.A."/>
            <person name="Chen Z."/>
            <person name="Gurr S.J."/>
            <person name="Heiman D."/>
            <person name="Heitman J."/>
            <person name="Kosti I."/>
            <person name="Rossi A."/>
            <person name="Saif S."/>
            <person name="Samalova M."/>
            <person name="Saunders C.W."/>
            <person name="Shea T."/>
            <person name="Summerbell R.C."/>
            <person name="Xu J."/>
            <person name="Young S."/>
            <person name="Zeng Q."/>
            <person name="Birren B.W."/>
            <person name="Cuomo C.A."/>
            <person name="White T.C."/>
        </authorList>
    </citation>
    <scope>NUCLEOTIDE SEQUENCE [LARGE SCALE GENOMIC DNA]</scope>
    <source>
        <strain evidence="4">ATCC MYA-4604 / CBS 118893</strain>
    </source>
</reference>
<dbReference type="OrthoDB" id="626167at2759"/>
<dbReference type="eggNOG" id="KOG0578">
    <property type="taxonomic scope" value="Eukaryota"/>
</dbReference>
<comment type="similarity">
    <text evidence="1">Belongs to the protein kinase superfamily. TKL Ser/Thr protein kinase family.</text>
</comment>
<sequence length="1480" mass="164249">MSDTQKVELPSFESRNSYSFKGYSLDPVVADSLCSDRQPASSVQTHTKVFAVEDFFEECQDVGARVISESDFEKGAFVGSGATMQVYEGRWKSQHKKVALKYFKAQLQSRHDETEAQSDNHRRLIEACMLELRVLTNMHIKSHENIANLLGVSWHQTSNSINPILVMELACPSHPTLKEVITTSMASAANIRLELFRDVLEGISALHKMTIIHGDVKPENILVFDSTASAIGFSARISDFGFCSPTTLYKRGAGGTPYWNAPECMADAPAMLKAEAIGPARDIYSMGLLASFLLTGDMPFGSSEIKDIARLKLEDKVSGHILEKLRINALDAPWEKSLPKLEIGTADKFLVIISRMLARQAKDRPSINDIRQVLKLLTSRRNSAAGLDDGSSDHLKLFIGVMSRRFIGPNDGVGEPAQTSGLSRFLPRELQQALYEILRKRARSGNRTERAKAANRLGVYLLNGIGSLQNFEEAFTWFSVAARLGSIEAKKMVFRMERAADTLPKMPRKSFTFAERSAWMIDLIAAEVQTAHEDSDRDSGSANIDASTERIRRVLSSANPDLIRRGLSRDIEDNVVRCLAIPCPTGPFKATYDDLCRVCSGVTELTLAFNYVLRDDDVSLNHILAKYPVPKSFLDRLVTLASDATCNQALRTLCIKHGADPNYIDRVSGRDKPPIITAMMTERVGTVLALLDCGADAWDLLAVLNLVVKGTSPPLMAVLFALITADLRHETLDGLQPSMNSEIYPRDKTPPDNSNPPPIFLDISTNRLDRIFTFLRFGADPRARFNGWEPVHLAVRLLHPSAVLLLSAFGGDPNARLPSVGYMTPLHVLSQVRLQVGDRPGLNIAYKDFLRRPYIPPPLRTGESEELVHRQSLVVYFLLELGADPSLRCADGFTPLMTSILSISPDAKSLTGILLHAGVPVRDLSSRGETVLHICAAVNDPMHLKQFFLFGAKSMIDLKDKSGCTALFLACLQERSREVVKVLLENSASLLIRGTGNLSPLDAALLSGDSATLEEVWRHLSILPVESIEKLCSGVSDTGRTIFHHCLSSSRNSVSISYLRLLIGLIPRDIAKTLAEHADDNGYTPWQVALAKENGAACEMLSSRFNITSAAGELMPCDFVPTTTQDVLNERDRSLAPFGEADSDAIRASFDDQTSKRDLKPVEACYQVELEAAIQSFGEESREAIWCMDTLGTVYERYGRLSMAQEVYYRGWTKSLRSFGQTSVVTQDLASKILRVSRDRGLEKMKIADVAEWHSRHGKNNLAPGMILDDNILAPPNELPALPACFRHGCGKPSTVTCPGCSHACYCSESCQVEDIIDPRVQHLSYCFLTESLEMSQSIIIRELNIRVPHVKKLIEANWATCFAGSSRPRMPLPKVKHLQVGILRLRFFQKPIRLPVLPNSIMVLLNRSLYEMQCSRQDTSWYRPTQIIAYEEGIEAIIRPADEAVQAALRKAAVCGDDEAQELEVWVEIQFDCELRRYF</sequence>
<dbReference type="GO" id="GO:0005524">
    <property type="term" value="F:ATP binding"/>
    <property type="evidence" value="ECO:0007669"/>
    <property type="project" value="InterPro"/>
</dbReference>
<dbReference type="Gene3D" id="1.10.510.10">
    <property type="entry name" value="Transferase(Phosphotransferase) domain 1"/>
    <property type="match status" value="1"/>
</dbReference>
<dbReference type="PROSITE" id="PS00108">
    <property type="entry name" value="PROTEIN_KINASE_ST"/>
    <property type="match status" value="1"/>
</dbReference>
<dbReference type="EMBL" id="DS989832">
    <property type="protein sequence ID" value="EFQ96951.1"/>
    <property type="molecule type" value="Genomic_DNA"/>
</dbReference>
<dbReference type="VEuPathDB" id="FungiDB:MGYG_08875"/>
<dbReference type="Pfam" id="PF00069">
    <property type="entry name" value="Pkinase"/>
    <property type="match status" value="1"/>
</dbReference>
<dbReference type="InterPro" id="IPR008271">
    <property type="entry name" value="Ser/Thr_kinase_AS"/>
</dbReference>
<dbReference type="InterPro" id="IPR011009">
    <property type="entry name" value="Kinase-like_dom_sf"/>
</dbReference>
<keyword evidence="3" id="KW-0808">Transferase</keyword>
<dbReference type="InParanoid" id="E4V785"/>
<dbReference type="InterPro" id="IPR000719">
    <property type="entry name" value="Prot_kinase_dom"/>
</dbReference>
<gene>
    <name evidence="3" type="ORF">MGYG_08875</name>
</gene>
<dbReference type="SUPFAM" id="SSF81901">
    <property type="entry name" value="HCP-like"/>
    <property type="match status" value="1"/>
</dbReference>
<dbReference type="PROSITE" id="PS50011">
    <property type="entry name" value="PROTEIN_KINASE_DOM"/>
    <property type="match status" value="1"/>
</dbReference>
<keyword evidence="4" id="KW-1185">Reference proteome</keyword>
<dbReference type="SUPFAM" id="SSF48403">
    <property type="entry name" value="Ankyrin repeat"/>
    <property type="match status" value="1"/>
</dbReference>
<dbReference type="InterPro" id="IPR002110">
    <property type="entry name" value="Ankyrin_rpt"/>
</dbReference>
<dbReference type="Proteomes" id="UP000002669">
    <property type="component" value="Unassembled WGS sequence"/>
</dbReference>
<feature type="domain" description="Protein kinase" evidence="2">
    <location>
        <begin position="72"/>
        <end position="377"/>
    </location>
</feature>